<dbReference type="Proteomes" id="UP001497457">
    <property type="component" value="Chromosome 5rd"/>
</dbReference>
<dbReference type="Gene3D" id="3.50.30.30">
    <property type="match status" value="1"/>
</dbReference>
<feature type="region of interest" description="Disordered" evidence="7">
    <location>
        <begin position="219"/>
        <end position="240"/>
    </location>
</feature>
<evidence type="ECO:0000259" key="11">
    <source>
        <dbReference type="Pfam" id="PF17766"/>
    </source>
</evidence>
<evidence type="ECO:0000256" key="1">
    <source>
        <dbReference type="ARBA" id="ARBA00011073"/>
    </source>
</evidence>
<protein>
    <submittedName>
        <fullName evidence="12">Uncharacterized protein</fullName>
    </submittedName>
</protein>
<name>A0ABC9F0S1_9POAL</name>
<sequence>MIILRIALALVAAFNASFLASGLHAGVPRTAKAPHAVAGRGPRESHGTTKVYIVFTARQAAAPDMTPEPETNGKIEAFHHGLLDDAIRLDGNSSARERVVYHYTRSLHGFAARLTEQEKNNLAGRDGVLSIHERVVYRPQTTRSWDFLGVPLQEHRRRGLPFEQDVIIGVLDTGVSPDSESFSDDGLAPPPAKWKGRCSEGFECNNKIIGAWAYDGGLPDGQVTPEDDDGHGTHAASTAAGREVRSASLYGVANGTARGGVPGARLAIYKVCWYDSGCGSEDVLAAMDDAAADGVDVILAPLSAEAASEHHADALAIGAFHALRRGALTSVPAGNCGPKLGTLSNVAPWMVSAGGTTTDRRIVAAVVLGNSKRFLGNSINTFPDIGKRRSLLVDPGNCDDKLEGVRYKGAILLCPPQGFISQQMIARSGAVGIILPDDDDDETSSSSSVPVVMARPAQFQEILRYYNESRHPTATIFNSQTTFDASAPVVASFSSRGPNLVTPGVLKPTGGSMADDLNYPSIAIPVVNYGVGFAVEVPRTVTNVGPGESVYRVEIGTAPAGITITVAPDKLAFTAEQHKLRFKVSVVGSLQAPQVVDDGGNLGASASIVWSDGKHEVRSPIYIFPTQFRSYIEPVECRCKPEKCDSQLGY</sequence>
<dbReference type="GO" id="GO:0008236">
    <property type="term" value="F:serine-type peptidase activity"/>
    <property type="evidence" value="ECO:0007669"/>
    <property type="project" value="UniProtKB-KW"/>
</dbReference>
<keyword evidence="3 8" id="KW-0732">Signal</keyword>
<proteinExistence type="inferred from homology"/>
<feature type="domain" description="Subtilisin-like protease fibronectin type-III" evidence="11">
    <location>
        <begin position="516"/>
        <end position="623"/>
    </location>
</feature>
<reference evidence="12 13" key="2">
    <citation type="submission" date="2024-10" db="EMBL/GenBank/DDBJ databases">
        <authorList>
            <person name="Ryan C."/>
        </authorList>
    </citation>
    <scope>NUCLEOTIDE SEQUENCE [LARGE SCALE GENOMIC DNA]</scope>
</reference>
<comment type="caution">
    <text evidence="6">Lacks conserved residue(s) required for the propagation of feature annotation.</text>
</comment>
<evidence type="ECO:0000313" key="13">
    <source>
        <dbReference type="Proteomes" id="UP001497457"/>
    </source>
</evidence>
<evidence type="ECO:0000256" key="7">
    <source>
        <dbReference type="SAM" id="MobiDB-lite"/>
    </source>
</evidence>
<dbReference type="GO" id="GO:0006508">
    <property type="term" value="P:proteolysis"/>
    <property type="evidence" value="ECO:0007669"/>
    <property type="project" value="UniProtKB-KW"/>
</dbReference>
<dbReference type="Gene3D" id="3.40.50.200">
    <property type="entry name" value="Peptidase S8/S53 domain"/>
    <property type="match status" value="1"/>
</dbReference>
<feature type="domain" description="Inhibitor I9" evidence="10">
    <location>
        <begin position="52"/>
        <end position="137"/>
    </location>
</feature>
<dbReference type="Pfam" id="PF17766">
    <property type="entry name" value="fn3_6"/>
    <property type="match status" value="1"/>
</dbReference>
<accession>A0ABC9F0S1</accession>
<dbReference type="PANTHER" id="PTHR10795">
    <property type="entry name" value="PROPROTEIN CONVERTASE SUBTILISIN/KEXIN"/>
    <property type="match status" value="1"/>
</dbReference>
<evidence type="ECO:0000259" key="9">
    <source>
        <dbReference type="Pfam" id="PF00082"/>
    </source>
</evidence>
<dbReference type="InterPro" id="IPR045051">
    <property type="entry name" value="SBT"/>
</dbReference>
<evidence type="ECO:0000256" key="6">
    <source>
        <dbReference type="PROSITE-ProRule" id="PRU01240"/>
    </source>
</evidence>
<evidence type="ECO:0000256" key="4">
    <source>
        <dbReference type="ARBA" id="ARBA00022801"/>
    </source>
</evidence>
<evidence type="ECO:0000256" key="8">
    <source>
        <dbReference type="SAM" id="SignalP"/>
    </source>
</evidence>
<dbReference type="CDD" id="cd02120">
    <property type="entry name" value="PA_subtilisin_like"/>
    <property type="match status" value="1"/>
</dbReference>
<dbReference type="InterPro" id="IPR015500">
    <property type="entry name" value="Peptidase_S8_subtilisin-rel"/>
</dbReference>
<feature type="domain" description="Peptidase S8/S53" evidence="9">
    <location>
        <begin position="164"/>
        <end position="504"/>
    </location>
</feature>
<feature type="chain" id="PRO_5044743860" evidence="8">
    <location>
        <begin position="26"/>
        <end position="650"/>
    </location>
</feature>
<dbReference type="AlphaFoldDB" id="A0ABC9F0S1"/>
<reference evidence="13" key="1">
    <citation type="submission" date="2024-06" db="EMBL/GenBank/DDBJ databases">
        <authorList>
            <person name="Ryan C."/>
        </authorList>
    </citation>
    <scope>NUCLEOTIDE SEQUENCE [LARGE SCALE GENOMIC DNA]</scope>
</reference>
<dbReference type="InterPro" id="IPR036852">
    <property type="entry name" value="Peptidase_S8/S53_dom_sf"/>
</dbReference>
<dbReference type="PROSITE" id="PS51892">
    <property type="entry name" value="SUBTILASE"/>
    <property type="match status" value="1"/>
</dbReference>
<dbReference type="InterPro" id="IPR041469">
    <property type="entry name" value="Subtilisin-like_FN3"/>
</dbReference>
<dbReference type="Pfam" id="PF05922">
    <property type="entry name" value="Inhibitor_I9"/>
    <property type="match status" value="1"/>
</dbReference>
<gene>
    <name evidence="12" type="ORF">URODEC1_LOCUS100369</name>
</gene>
<dbReference type="Gene3D" id="3.30.70.80">
    <property type="entry name" value="Peptidase S8 propeptide/proteinase inhibitor I9"/>
    <property type="match status" value="1"/>
</dbReference>
<evidence type="ECO:0000256" key="3">
    <source>
        <dbReference type="ARBA" id="ARBA00022729"/>
    </source>
</evidence>
<feature type="signal peptide" evidence="8">
    <location>
        <begin position="1"/>
        <end position="25"/>
    </location>
</feature>
<dbReference type="SUPFAM" id="SSF52743">
    <property type="entry name" value="Subtilisin-like"/>
    <property type="match status" value="1"/>
</dbReference>
<dbReference type="InterPro" id="IPR010259">
    <property type="entry name" value="S8pro/Inhibitor_I9"/>
</dbReference>
<keyword evidence="13" id="KW-1185">Reference proteome</keyword>
<keyword evidence="4" id="KW-0378">Hydrolase</keyword>
<organism evidence="12 13">
    <name type="scientific">Urochloa decumbens</name>
    <dbReference type="NCBI Taxonomy" id="240449"/>
    <lineage>
        <taxon>Eukaryota</taxon>
        <taxon>Viridiplantae</taxon>
        <taxon>Streptophyta</taxon>
        <taxon>Embryophyta</taxon>
        <taxon>Tracheophyta</taxon>
        <taxon>Spermatophyta</taxon>
        <taxon>Magnoliopsida</taxon>
        <taxon>Liliopsida</taxon>
        <taxon>Poales</taxon>
        <taxon>Poaceae</taxon>
        <taxon>PACMAD clade</taxon>
        <taxon>Panicoideae</taxon>
        <taxon>Panicodae</taxon>
        <taxon>Paniceae</taxon>
        <taxon>Melinidinae</taxon>
        <taxon>Urochloa</taxon>
    </lineage>
</organism>
<evidence type="ECO:0000256" key="2">
    <source>
        <dbReference type="ARBA" id="ARBA00022670"/>
    </source>
</evidence>
<evidence type="ECO:0000259" key="10">
    <source>
        <dbReference type="Pfam" id="PF05922"/>
    </source>
</evidence>
<dbReference type="InterPro" id="IPR000209">
    <property type="entry name" value="Peptidase_S8/S53_dom"/>
</dbReference>
<dbReference type="Gene3D" id="2.60.40.2310">
    <property type="match status" value="1"/>
</dbReference>
<keyword evidence="5" id="KW-0720">Serine protease</keyword>
<dbReference type="Pfam" id="PF00082">
    <property type="entry name" value="Peptidase_S8"/>
    <property type="match status" value="1"/>
</dbReference>
<evidence type="ECO:0000256" key="5">
    <source>
        <dbReference type="ARBA" id="ARBA00022825"/>
    </source>
</evidence>
<dbReference type="InterPro" id="IPR037045">
    <property type="entry name" value="S8pro/Inhibitor_I9_sf"/>
</dbReference>
<dbReference type="EMBL" id="OZ075115">
    <property type="protein sequence ID" value="CAL5066294.1"/>
    <property type="molecule type" value="Genomic_DNA"/>
</dbReference>
<dbReference type="PRINTS" id="PR00723">
    <property type="entry name" value="SUBTILISIN"/>
</dbReference>
<evidence type="ECO:0000313" key="12">
    <source>
        <dbReference type="EMBL" id="CAL5066294.1"/>
    </source>
</evidence>
<keyword evidence="2" id="KW-0645">Protease</keyword>
<comment type="similarity">
    <text evidence="1 6">Belongs to the peptidase S8 family.</text>
</comment>